<feature type="domain" description="Nephrocystin 3-like N-terminal" evidence="2">
    <location>
        <begin position="81"/>
        <end position="253"/>
    </location>
</feature>
<keyword evidence="4" id="KW-1185">Reference proteome</keyword>
<dbReference type="Pfam" id="PF24883">
    <property type="entry name" value="NPHP3_N"/>
    <property type="match status" value="1"/>
</dbReference>
<keyword evidence="1" id="KW-0677">Repeat</keyword>
<dbReference type="PANTHER" id="PTHR10039">
    <property type="entry name" value="AMELOGENIN"/>
    <property type="match status" value="1"/>
</dbReference>
<dbReference type="InterPro" id="IPR027417">
    <property type="entry name" value="P-loop_NTPase"/>
</dbReference>
<evidence type="ECO:0000256" key="1">
    <source>
        <dbReference type="ARBA" id="ARBA00022737"/>
    </source>
</evidence>
<evidence type="ECO:0000259" key="2">
    <source>
        <dbReference type="Pfam" id="PF24883"/>
    </source>
</evidence>
<dbReference type="InterPro" id="IPR056884">
    <property type="entry name" value="NPHP3-like_N"/>
</dbReference>
<sequence length="804" mass="92039">MSLFTNAQKFAIHDTSFTNVAGDLNYNFHLRHGEEEQEDTPGRGLEILYQNAVAGASHDAEQRFPPPNCYPGTRTQILKILKKWITNDHKSTSIYWIYGAAGVGKSAVAQTISETFVQHIVNGIPEGRLAASFFFSRADLSRNNLSLFFTTIAHQLATSPLLGPLLGRYIDLAIRRKRNIVHAALEQQFQELIVNPCAKLPPDNWRNLPRLIIIDGLDECVDIASQERLLSIIHQSKTNTDPPFPFDFLICSRPEPRIRNAFSHPDFHSILDCNDLGESFESGRDIASYLRKEFERIREGHGRTMAHVGPDWPGDGIIQQLVQRACGQFIYAATVLKYIGDYHSLPTEQLEIILKITVPDDFDSPYPDLDLLYMQILSMCKDKEILLDVMAHLLKPGPGILFDTHYEAMTASCIEGPFFLPKGKAQTLFFGLHSVLVIPENDHDNITIRHASFVDFLTDRKRSGIYYVDTGREARHEQIALYLIKRLVYSIKNNHRLKYMNSEFDTYAWDFWNIHCRQVVSSPGSRFLAALEELDPCGLLNTAIRRRNTTLEACVSALKRCINSIEGIAQWAEKSGHSQRQRHISQYRLFRNGFRVQIPPSLQNRDRDELKIAISVLKYRLCLYQPNMWDVISVLMNRQLSPEDVGNVLRSPWPCPTILPLKPELQSNEMRSSVDAVVDVRFSECHREITLQCLQIIRMESQHAKDRIIYAKYEWINHLLETTPSKEILLVLLRNLSLLQSSEDAKKALVWVEKSGHSGSRNKVIQALTKRVVELVDVEERRKPHSKSTGVRIDDQARYVLLWH</sequence>
<evidence type="ECO:0000313" key="4">
    <source>
        <dbReference type="Proteomes" id="UP001163828"/>
    </source>
</evidence>
<dbReference type="EMBL" id="MU790652">
    <property type="protein sequence ID" value="KAJ3995466.1"/>
    <property type="molecule type" value="Genomic_DNA"/>
</dbReference>
<dbReference type="Gene3D" id="3.40.50.300">
    <property type="entry name" value="P-loop containing nucleotide triphosphate hydrolases"/>
    <property type="match status" value="1"/>
</dbReference>
<dbReference type="SUPFAM" id="SSF52540">
    <property type="entry name" value="P-loop containing nucleoside triphosphate hydrolases"/>
    <property type="match status" value="1"/>
</dbReference>
<dbReference type="PANTHER" id="PTHR10039:SF14">
    <property type="entry name" value="NACHT DOMAIN-CONTAINING PROTEIN"/>
    <property type="match status" value="1"/>
</dbReference>
<comment type="caution">
    <text evidence="3">The sequence shown here is derived from an EMBL/GenBank/DDBJ whole genome shotgun (WGS) entry which is preliminary data.</text>
</comment>
<name>A0ABQ8QAF1_9AGAR</name>
<reference evidence="3" key="1">
    <citation type="submission" date="2022-08" db="EMBL/GenBank/DDBJ databases">
        <authorList>
            <consortium name="DOE Joint Genome Institute"/>
            <person name="Min B."/>
            <person name="Riley R."/>
            <person name="Sierra-Patev S."/>
            <person name="Naranjo-Ortiz M."/>
            <person name="Looney B."/>
            <person name="Konkel Z."/>
            <person name="Slot J.C."/>
            <person name="Sakamoto Y."/>
            <person name="Steenwyk J.L."/>
            <person name="Rokas A."/>
            <person name="Carro J."/>
            <person name="Camarero S."/>
            <person name="Ferreira P."/>
            <person name="Molpeceres G."/>
            <person name="Ruiz-Duenas F.J."/>
            <person name="Serrano A."/>
            <person name="Henrissat B."/>
            <person name="Drula E."/>
            <person name="Hughes K.W."/>
            <person name="Mata J.L."/>
            <person name="Ishikawa N.K."/>
            <person name="Vargas-Isla R."/>
            <person name="Ushijima S."/>
            <person name="Smith C.A."/>
            <person name="Ahrendt S."/>
            <person name="Andreopoulos W."/>
            <person name="He G."/>
            <person name="Labutti K."/>
            <person name="Lipzen A."/>
            <person name="Ng V."/>
            <person name="Sandor L."/>
            <person name="Barry K."/>
            <person name="Martinez A.T."/>
            <person name="Xiao Y."/>
            <person name="Gibbons J.G."/>
            <person name="Terashima K."/>
            <person name="Hibbett D.S."/>
            <person name="Grigoriev I.V."/>
        </authorList>
    </citation>
    <scope>NUCLEOTIDE SEQUENCE</scope>
    <source>
        <strain evidence="3">TFB10827</strain>
    </source>
</reference>
<gene>
    <name evidence="3" type="ORF">F5050DRAFT_1903414</name>
</gene>
<protein>
    <recommendedName>
        <fullName evidence="2">Nephrocystin 3-like N-terminal domain-containing protein</fullName>
    </recommendedName>
</protein>
<proteinExistence type="predicted"/>
<dbReference type="Proteomes" id="UP001163828">
    <property type="component" value="Unassembled WGS sequence"/>
</dbReference>
<accession>A0ABQ8QAF1</accession>
<organism evidence="3 4">
    <name type="scientific">Lentinula boryana</name>
    <dbReference type="NCBI Taxonomy" id="40481"/>
    <lineage>
        <taxon>Eukaryota</taxon>
        <taxon>Fungi</taxon>
        <taxon>Dikarya</taxon>
        <taxon>Basidiomycota</taxon>
        <taxon>Agaricomycotina</taxon>
        <taxon>Agaricomycetes</taxon>
        <taxon>Agaricomycetidae</taxon>
        <taxon>Agaricales</taxon>
        <taxon>Marasmiineae</taxon>
        <taxon>Omphalotaceae</taxon>
        <taxon>Lentinula</taxon>
    </lineage>
</organism>
<evidence type="ECO:0000313" key="3">
    <source>
        <dbReference type="EMBL" id="KAJ3995466.1"/>
    </source>
</evidence>